<feature type="region of interest" description="Disordered" evidence="1">
    <location>
        <begin position="1"/>
        <end position="28"/>
    </location>
</feature>
<protein>
    <submittedName>
        <fullName evidence="3">Uncharacterized membrane protein YsdA, DUF1294 family</fullName>
    </submittedName>
</protein>
<evidence type="ECO:0000256" key="1">
    <source>
        <dbReference type="SAM" id="MobiDB-lite"/>
    </source>
</evidence>
<feature type="transmembrane region" description="Helical" evidence="2">
    <location>
        <begin position="126"/>
        <end position="149"/>
    </location>
</feature>
<feature type="transmembrane region" description="Helical" evidence="2">
    <location>
        <begin position="35"/>
        <end position="54"/>
    </location>
</feature>
<evidence type="ECO:0000313" key="3">
    <source>
        <dbReference type="EMBL" id="SIO11245.1"/>
    </source>
</evidence>
<dbReference type="InterPro" id="IPR010718">
    <property type="entry name" value="DUF1294"/>
</dbReference>
<dbReference type="Pfam" id="PF06961">
    <property type="entry name" value="DUF1294"/>
    <property type="match status" value="1"/>
</dbReference>
<accession>A0A1N6GV61</accession>
<dbReference type="EMBL" id="FSRJ01000003">
    <property type="protein sequence ID" value="SIO11245.1"/>
    <property type="molecule type" value="Genomic_DNA"/>
</dbReference>
<name>A0A1N6GV61_9MICO</name>
<dbReference type="STRING" id="232089.SAMN05443544_2889"/>
<keyword evidence="4" id="KW-1185">Reference proteome</keyword>
<dbReference type="RefSeq" id="WP_084184008.1">
    <property type="nucleotide sequence ID" value="NZ_FSRJ01000003.1"/>
</dbReference>
<reference evidence="4" key="1">
    <citation type="submission" date="2016-11" db="EMBL/GenBank/DDBJ databases">
        <authorList>
            <person name="Varghese N."/>
            <person name="Submissions S."/>
        </authorList>
    </citation>
    <scope>NUCLEOTIDE SEQUENCE [LARGE SCALE GENOMIC DNA]</scope>
    <source>
        <strain evidence="4">DSM 8595</strain>
    </source>
</reference>
<dbReference type="OrthoDB" id="72963at2"/>
<dbReference type="AlphaFoldDB" id="A0A1N6GV61"/>
<sequence length="161" mass="17727">MRLDPNPPQRPRSTARPAARPPRPDRDLSRPLPSALSWTVLAVFAVALAVAVVVDRLPWWVPAWYGAVSLVAFAAYGLDKRAAKRGGPRTSESSLLLTGFVGGWPGALVAQQLFRHKTRKRSFRRAFWLTVVVNVLVLAAFIGLLQAGLRMPDLDYSGMLQ</sequence>
<organism evidence="3 4">
    <name type="scientific">Agromyces cerinus subsp. cerinus</name>
    <dbReference type="NCBI Taxonomy" id="232089"/>
    <lineage>
        <taxon>Bacteria</taxon>
        <taxon>Bacillati</taxon>
        <taxon>Actinomycetota</taxon>
        <taxon>Actinomycetes</taxon>
        <taxon>Micrococcales</taxon>
        <taxon>Microbacteriaceae</taxon>
        <taxon>Agromyces</taxon>
    </lineage>
</organism>
<keyword evidence="2" id="KW-0472">Membrane</keyword>
<gene>
    <name evidence="3" type="ORF">SAMN05443544_2889</name>
</gene>
<keyword evidence="2" id="KW-1133">Transmembrane helix</keyword>
<evidence type="ECO:0000256" key="2">
    <source>
        <dbReference type="SAM" id="Phobius"/>
    </source>
</evidence>
<feature type="transmembrane region" description="Helical" evidence="2">
    <location>
        <begin position="61"/>
        <end position="78"/>
    </location>
</feature>
<dbReference type="Proteomes" id="UP000184699">
    <property type="component" value="Unassembled WGS sequence"/>
</dbReference>
<keyword evidence="2" id="KW-0812">Transmembrane</keyword>
<evidence type="ECO:0000313" key="4">
    <source>
        <dbReference type="Proteomes" id="UP000184699"/>
    </source>
</evidence>
<proteinExistence type="predicted"/>
<feature type="compositionally biased region" description="Pro residues" evidence="1">
    <location>
        <begin position="1"/>
        <end position="10"/>
    </location>
</feature>